<name>A0A653C8H4_CALMS</name>
<dbReference type="GO" id="GO:0005737">
    <property type="term" value="C:cytoplasm"/>
    <property type="evidence" value="ECO:0007669"/>
    <property type="project" value="UniProtKB-SubCell"/>
</dbReference>
<dbReference type="InterPro" id="IPR051369">
    <property type="entry name" value="GST_Theta"/>
</dbReference>
<dbReference type="SFLD" id="SFLDS00019">
    <property type="entry name" value="Glutathione_Transferase_(cytos"/>
    <property type="match status" value="1"/>
</dbReference>
<dbReference type="FunFam" id="3.40.30.10:FF:000176">
    <property type="entry name" value="Glutathione S-transferase theta-1"/>
    <property type="match status" value="1"/>
</dbReference>
<proteinExistence type="inferred from homology"/>
<dbReference type="Gene3D" id="3.40.30.10">
    <property type="entry name" value="Glutaredoxin"/>
    <property type="match status" value="1"/>
</dbReference>
<protein>
    <submittedName>
        <fullName evidence="8">Uncharacterized protein</fullName>
    </submittedName>
</protein>
<dbReference type="GO" id="GO:0006749">
    <property type="term" value="P:glutathione metabolic process"/>
    <property type="evidence" value="ECO:0007669"/>
    <property type="project" value="TreeGrafter"/>
</dbReference>
<comment type="similarity">
    <text evidence="2">Belongs to the GST superfamily. Theta family.</text>
</comment>
<keyword evidence="4" id="KW-0808">Transferase</keyword>
<dbReference type="SUPFAM" id="SSF52833">
    <property type="entry name" value="Thioredoxin-like"/>
    <property type="match status" value="1"/>
</dbReference>
<reference evidence="8 9" key="1">
    <citation type="submission" date="2019-01" db="EMBL/GenBank/DDBJ databases">
        <authorList>
            <person name="Sayadi A."/>
        </authorList>
    </citation>
    <scope>NUCLEOTIDE SEQUENCE [LARGE SCALE GENOMIC DNA]</scope>
</reference>
<dbReference type="PANTHER" id="PTHR43917">
    <property type="match status" value="1"/>
</dbReference>
<dbReference type="InterPro" id="IPR036249">
    <property type="entry name" value="Thioredoxin-like_sf"/>
</dbReference>
<dbReference type="InterPro" id="IPR010987">
    <property type="entry name" value="Glutathione-S-Trfase_C-like"/>
</dbReference>
<dbReference type="InterPro" id="IPR040079">
    <property type="entry name" value="Glutathione_S-Trfase"/>
</dbReference>
<dbReference type="Pfam" id="PF02798">
    <property type="entry name" value="GST_N"/>
    <property type="match status" value="1"/>
</dbReference>
<comment type="catalytic activity">
    <reaction evidence="5">
        <text>RX + glutathione = an S-substituted glutathione + a halide anion + H(+)</text>
        <dbReference type="Rhea" id="RHEA:16437"/>
        <dbReference type="ChEBI" id="CHEBI:15378"/>
        <dbReference type="ChEBI" id="CHEBI:16042"/>
        <dbReference type="ChEBI" id="CHEBI:17792"/>
        <dbReference type="ChEBI" id="CHEBI:57925"/>
        <dbReference type="ChEBI" id="CHEBI:90779"/>
        <dbReference type="EC" id="2.5.1.18"/>
    </reaction>
</comment>
<dbReference type="AlphaFoldDB" id="A0A653C8H4"/>
<feature type="domain" description="GST N-terminal" evidence="6">
    <location>
        <begin position="1"/>
        <end position="83"/>
    </location>
</feature>
<organism evidence="8 9">
    <name type="scientific">Callosobruchus maculatus</name>
    <name type="common">Southern cowpea weevil</name>
    <name type="synonym">Pulse bruchid</name>
    <dbReference type="NCBI Taxonomy" id="64391"/>
    <lineage>
        <taxon>Eukaryota</taxon>
        <taxon>Metazoa</taxon>
        <taxon>Ecdysozoa</taxon>
        <taxon>Arthropoda</taxon>
        <taxon>Hexapoda</taxon>
        <taxon>Insecta</taxon>
        <taxon>Pterygota</taxon>
        <taxon>Neoptera</taxon>
        <taxon>Endopterygota</taxon>
        <taxon>Coleoptera</taxon>
        <taxon>Polyphaga</taxon>
        <taxon>Cucujiformia</taxon>
        <taxon>Chrysomeloidea</taxon>
        <taxon>Chrysomelidae</taxon>
        <taxon>Bruchinae</taxon>
        <taxon>Bruchini</taxon>
        <taxon>Callosobruchus</taxon>
    </lineage>
</organism>
<dbReference type="Pfam" id="PF00043">
    <property type="entry name" value="GST_C"/>
    <property type="match status" value="1"/>
</dbReference>
<comment type="subcellular location">
    <subcellularLocation>
        <location evidence="1">Cytoplasm</location>
    </subcellularLocation>
</comment>
<dbReference type="SFLD" id="SFLDG00358">
    <property type="entry name" value="Main_(cytGST)"/>
    <property type="match status" value="1"/>
</dbReference>
<dbReference type="PROSITE" id="PS50404">
    <property type="entry name" value="GST_NTER"/>
    <property type="match status" value="1"/>
</dbReference>
<dbReference type="OrthoDB" id="422574at2759"/>
<dbReference type="Proteomes" id="UP000410492">
    <property type="component" value="Unassembled WGS sequence"/>
</dbReference>
<dbReference type="InterPro" id="IPR004045">
    <property type="entry name" value="Glutathione_S-Trfase_N"/>
</dbReference>
<evidence type="ECO:0000256" key="4">
    <source>
        <dbReference type="ARBA" id="ARBA00022679"/>
    </source>
</evidence>
<dbReference type="Gene3D" id="1.20.1050.10">
    <property type="match status" value="1"/>
</dbReference>
<dbReference type="PROSITE" id="PS50405">
    <property type="entry name" value="GST_CTER"/>
    <property type="match status" value="1"/>
</dbReference>
<dbReference type="CDD" id="cd03183">
    <property type="entry name" value="GST_C_Theta"/>
    <property type="match status" value="1"/>
</dbReference>
<evidence type="ECO:0000259" key="6">
    <source>
        <dbReference type="PROSITE" id="PS50404"/>
    </source>
</evidence>
<evidence type="ECO:0000313" key="8">
    <source>
        <dbReference type="EMBL" id="VEN44202.1"/>
    </source>
</evidence>
<evidence type="ECO:0000313" key="9">
    <source>
        <dbReference type="Proteomes" id="UP000410492"/>
    </source>
</evidence>
<evidence type="ECO:0000256" key="2">
    <source>
        <dbReference type="ARBA" id="ARBA00009899"/>
    </source>
</evidence>
<dbReference type="GO" id="GO:0004364">
    <property type="term" value="F:glutathione transferase activity"/>
    <property type="evidence" value="ECO:0007669"/>
    <property type="project" value="UniProtKB-EC"/>
</dbReference>
<dbReference type="InterPro" id="IPR036282">
    <property type="entry name" value="Glutathione-S-Trfase_C_sf"/>
</dbReference>
<accession>A0A653C8H4</accession>
<sequence>MSLKYFFDPLSQPSRAVYIFLKIANIPFEPCPVKIVAGEHRTEEFKEKYSKFQRLPFIHHNGFRLNESVAIVRYLSKLYKIPGNWYPNDSKAQAEVDEYLEWHHLGLRYHCYTHIWTSFLIPMMTGRTPSEKAIQKTKKNLSKALKDFERLFLSENKKYIVGDQISFADLQAACEIDQLKMVHYDVQEETFPKIKIWIENVKKECYPHYQELQREVDELADVYQQTVKSKL</sequence>
<keyword evidence="9" id="KW-1185">Reference proteome</keyword>
<dbReference type="InterPro" id="IPR004046">
    <property type="entry name" value="GST_C"/>
</dbReference>
<dbReference type="InterPro" id="IPR040077">
    <property type="entry name" value="GST_C_Theta"/>
</dbReference>
<dbReference type="PANTHER" id="PTHR43917:SF8">
    <property type="entry name" value="GH16740P-RELATED"/>
    <property type="match status" value="1"/>
</dbReference>
<evidence type="ECO:0000256" key="5">
    <source>
        <dbReference type="ARBA" id="ARBA00047960"/>
    </source>
</evidence>
<dbReference type="FunFam" id="1.20.1050.10:FF:000039">
    <property type="entry name" value="Glutathione S-transferase theta-1"/>
    <property type="match status" value="1"/>
</dbReference>
<dbReference type="SUPFAM" id="SSF47616">
    <property type="entry name" value="GST C-terminal domain-like"/>
    <property type="match status" value="1"/>
</dbReference>
<evidence type="ECO:0000256" key="3">
    <source>
        <dbReference type="ARBA" id="ARBA00022490"/>
    </source>
</evidence>
<keyword evidence="3" id="KW-0963">Cytoplasm</keyword>
<gene>
    <name evidence="8" type="ORF">CALMAC_LOCUS7091</name>
</gene>
<feature type="domain" description="GST C-terminal" evidence="7">
    <location>
        <begin position="89"/>
        <end position="203"/>
    </location>
</feature>
<evidence type="ECO:0000256" key="1">
    <source>
        <dbReference type="ARBA" id="ARBA00004496"/>
    </source>
</evidence>
<dbReference type="EMBL" id="CAACVG010007216">
    <property type="protein sequence ID" value="VEN44202.1"/>
    <property type="molecule type" value="Genomic_DNA"/>
</dbReference>
<evidence type="ECO:0000259" key="7">
    <source>
        <dbReference type="PROSITE" id="PS50405"/>
    </source>
</evidence>